<dbReference type="Proteomes" id="UP000051324">
    <property type="component" value="Unassembled WGS sequence"/>
</dbReference>
<dbReference type="OrthoDB" id="2323347at2"/>
<evidence type="ECO:0008006" key="3">
    <source>
        <dbReference type="Google" id="ProtNLM"/>
    </source>
</evidence>
<dbReference type="Pfam" id="PF11148">
    <property type="entry name" value="DUF2922"/>
    <property type="match status" value="1"/>
</dbReference>
<dbReference type="PATRIC" id="fig|1423724.4.peg.1824"/>
<dbReference type="RefSeq" id="WP_025086984.1">
    <property type="nucleotide sequence ID" value="NZ_AZFT01000004.1"/>
</dbReference>
<organism evidence="1 2">
    <name type="scientific">Ligilactobacillus apodemi DSM 16634 = JCM 16172</name>
    <dbReference type="NCBI Taxonomy" id="1423724"/>
    <lineage>
        <taxon>Bacteria</taxon>
        <taxon>Bacillati</taxon>
        <taxon>Bacillota</taxon>
        <taxon>Bacilli</taxon>
        <taxon>Lactobacillales</taxon>
        <taxon>Lactobacillaceae</taxon>
        <taxon>Ligilactobacillus</taxon>
    </lineage>
</organism>
<proteinExistence type="predicted"/>
<protein>
    <recommendedName>
        <fullName evidence="3">DUF2922 domain-containing protein</fullName>
    </recommendedName>
</protein>
<evidence type="ECO:0000313" key="2">
    <source>
        <dbReference type="Proteomes" id="UP000051324"/>
    </source>
</evidence>
<keyword evidence="2" id="KW-1185">Reference proteome</keyword>
<gene>
    <name evidence="1" type="ORF">FC32_GL001753</name>
</gene>
<accession>A0A0R1U1S6</accession>
<reference evidence="1 2" key="1">
    <citation type="journal article" date="2015" name="Genome Announc.">
        <title>Expanding the biotechnology potential of lactobacilli through comparative genomics of 213 strains and associated genera.</title>
        <authorList>
            <person name="Sun Z."/>
            <person name="Harris H.M."/>
            <person name="McCann A."/>
            <person name="Guo C."/>
            <person name="Argimon S."/>
            <person name="Zhang W."/>
            <person name="Yang X."/>
            <person name="Jeffery I.B."/>
            <person name="Cooney J.C."/>
            <person name="Kagawa T.F."/>
            <person name="Liu W."/>
            <person name="Song Y."/>
            <person name="Salvetti E."/>
            <person name="Wrobel A."/>
            <person name="Rasinkangas P."/>
            <person name="Parkhill J."/>
            <person name="Rea M.C."/>
            <person name="O'Sullivan O."/>
            <person name="Ritari J."/>
            <person name="Douillard F.P."/>
            <person name="Paul Ross R."/>
            <person name="Yang R."/>
            <person name="Briner A.E."/>
            <person name="Felis G.E."/>
            <person name="de Vos W.M."/>
            <person name="Barrangou R."/>
            <person name="Klaenhammer T.R."/>
            <person name="Caufield P.W."/>
            <person name="Cui Y."/>
            <person name="Zhang H."/>
            <person name="O'Toole P.W."/>
        </authorList>
    </citation>
    <scope>NUCLEOTIDE SEQUENCE [LARGE SCALE GENOMIC DNA]</scope>
    <source>
        <strain evidence="1 2">DSM 16634</strain>
    </source>
</reference>
<dbReference type="InterPro" id="IPR021321">
    <property type="entry name" value="DUF2922"/>
</dbReference>
<comment type="caution">
    <text evidence="1">The sequence shown here is derived from an EMBL/GenBank/DDBJ whole genome shotgun (WGS) entry which is preliminary data.</text>
</comment>
<evidence type="ECO:0000313" key="1">
    <source>
        <dbReference type="EMBL" id="KRL87329.1"/>
    </source>
</evidence>
<name>A0A0R1U1S6_9LACO</name>
<dbReference type="AlphaFoldDB" id="A0A0R1U1S6"/>
<dbReference type="EMBL" id="AZFT01000004">
    <property type="protein sequence ID" value="KRL87329.1"/>
    <property type="molecule type" value="Genomic_DNA"/>
</dbReference>
<dbReference type="STRING" id="1423724.FC32_GL001753"/>
<sequence>MKKLDLGFRSATKGSMHHLQLKFINSELDDATVKKAMQELAALKMFTDKNGDLVYGIPVSATYVDTTDKVLFNDDAKK</sequence>